<keyword evidence="2" id="KW-0472">Membrane</keyword>
<dbReference type="EMBL" id="CP033896">
    <property type="protein sequence ID" value="AZA12720.1"/>
    <property type="molecule type" value="Genomic_DNA"/>
</dbReference>
<evidence type="ECO:0000256" key="1">
    <source>
        <dbReference type="ARBA" id="ARBA00008404"/>
    </source>
</evidence>
<dbReference type="InterPro" id="IPR005133">
    <property type="entry name" value="PhaG_MnhG_YufB"/>
</dbReference>
<feature type="transmembrane region" description="Helical" evidence="2">
    <location>
        <begin position="12"/>
        <end position="33"/>
    </location>
</feature>
<evidence type="ECO:0000256" key="2">
    <source>
        <dbReference type="SAM" id="Phobius"/>
    </source>
</evidence>
<proteinExistence type="inferred from homology"/>
<comment type="similarity">
    <text evidence="1">Belongs to the CPA3 antiporters (TC 2.A.63) subunit G family.</text>
</comment>
<feature type="transmembrane region" description="Helical" evidence="2">
    <location>
        <begin position="45"/>
        <end position="66"/>
    </location>
</feature>
<name>A0A3G6J8E3_9CORY</name>
<dbReference type="AlphaFoldDB" id="A0A3G6J8E3"/>
<dbReference type="RefSeq" id="WP_123925971.1">
    <property type="nucleotide sequence ID" value="NZ_CP033896.1"/>
</dbReference>
<dbReference type="Proteomes" id="UP000269019">
    <property type="component" value="Chromosome"/>
</dbReference>
<gene>
    <name evidence="3" type="primary">mrpG</name>
    <name evidence="3" type="ORF">CCHOA_01460</name>
</gene>
<accession>A0A3G6J8E3</accession>
<keyword evidence="2" id="KW-1133">Transmembrane helix</keyword>
<dbReference type="OrthoDB" id="3214257at2"/>
<protein>
    <submittedName>
        <fullName evidence="3">Na(+)/H(+) antiporter subunit G</fullName>
    </submittedName>
</protein>
<keyword evidence="2" id="KW-0812">Transmembrane</keyword>
<sequence length="133" mass="13573">MTTPTYLVVADVISAGCVLLGAVLALTASIGLVRFPDTLSRMHAVAKPQTLGLIVTVAGAIIRIATHPQATAAEHGDIGIIVLTVVFSLITAPVIAQRVGRKAAQEGLYAKGHVTVADGRDSSTPSPTGHGTQ</sequence>
<dbReference type="PANTHER" id="PTHR34703:SF1">
    <property type="entry name" value="ANTIPORTER SUBUNIT MNHG2-RELATED"/>
    <property type="match status" value="1"/>
</dbReference>
<reference evidence="3 4" key="1">
    <citation type="submission" date="2018-11" db="EMBL/GenBank/DDBJ databases">
        <authorList>
            <person name="Kleinhagauer T."/>
            <person name="Glaeser S.P."/>
            <person name="Spergser J."/>
            <person name="Ruckert C."/>
            <person name="Kaempfer P."/>
            <person name="Busse H.-J."/>
        </authorList>
    </citation>
    <scope>NUCLEOTIDE SEQUENCE [LARGE SCALE GENOMIC DNA]</scope>
    <source>
        <strain evidence="3 4">200CH</strain>
    </source>
</reference>
<evidence type="ECO:0000313" key="4">
    <source>
        <dbReference type="Proteomes" id="UP000269019"/>
    </source>
</evidence>
<dbReference type="KEGG" id="ccho:CCHOA_01460"/>
<dbReference type="Pfam" id="PF03334">
    <property type="entry name" value="PhaG_MnhG_YufB"/>
    <property type="match status" value="1"/>
</dbReference>
<dbReference type="GO" id="GO:0015385">
    <property type="term" value="F:sodium:proton antiporter activity"/>
    <property type="evidence" value="ECO:0007669"/>
    <property type="project" value="TreeGrafter"/>
</dbReference>
<evidence type="ECO:0000313" key="3">
    <source>
        <dbReference type="EMBL" id="AZA12720.1"/>
    </source>
</evidence>
<keyword evidence="4" id="KW-1185">Reference proteome</keyword>
<dbReference type="PANTHER" id="PTHR34703">
    <property type="entry name" value="ANTIPORTER SUBUNIT MNHG2-RELATED"/>
    <property type="match status" value="1"/>
</dbReference>
<organism evidence="3 4">
    <name type="scientific">Corynebacterium choanae</name>
    <dbReference type="NCBI Taxonomy" id="1862358"/>
    <lineage>
        <taxon>Bacteria</taxon>
        <taxon>Bacillati</taxon>
        <taxon>Actinomycetota</taxon>
        <taxon>Actinomycetes</taxon>
        <taxon>Mycobacteriales</taxon>
        <taxon>Corynebacteriaceae</taxon>
        <taxon>Corynebacterium</taxon>
    </lineage>
</organism>
<feature type="transmembrane region" description="Helical" evidence="2">
    <location>
        <begin position="78"/>
        <end position="96"/>
    </location>
</feature>